<evidence type="ECO:0000313" key="10">
    <source>
        <dbReference type="EMBL" id="RWS16600.1"/>
    </source>
</evidence>
<evidence type="ECO:0000256" key="2">
    <source>
        <dbReference type="ARBA" id="ARBA00023015"/>
    </source>
</evidence>
<dbReference type="InterPro" id="IPR004826">
    <property type="entry name" value="bZIP_Maf"/>
</dbReference>
<evidence type="ECO:0000256" key="4">
    <source>
        <dbReference type="ARBA" id="ARBA00023163"/>
    </source>
</evidence>
<dbReference type="PANTHER" id="PTHR23351">
    <property type="entry name" value="FOS TRANSCRIPTION FACTOR-RELATED"/>
    <property type="match status" value="1"/>
</dbReference>
<dbReference type="PRINTS" id="PR00042">
    <property type="entry name" value="LEUZIPPRFOS"/>
</dbReference>
<dbReference type="PROSITE" id="PS50217">
    <property type="entry name" value="BZIP"/>
    <property type="match status" value="1"/>
</dbReference>
<dbReference type="GO" id="GO:0000981">
    <property type="term" value="F:DNA-binding transcription factor activity, RNA polymerase II-specific"/>
    <property type="evidence" value="ECO:0007669"/>
    <property type="project" value="TreeGrafter"/>
</dbReference>
<dbReference type="STRING" id="1965070.A0A3S3SKW8"/>
<dbReference type="CDD" id="cd14721">
    <property type="entry name" value="bZIP_Fos"/>
    <property type="match status" value="1"/>
</dbReference>
<comment type="similarity">
    <text evidence="1">Belongs to the bZIP family. Fos subfamily.</text>
</comment>
<name>A0A3S3SKW8_9ACAR</name>
<evidence type="ECO:0000256" key="6">
    <source>
        <dbReference type="SAM" id="Coils"/>
    </source>
</evidence>
<dbReference type="SUPFAM" id="SSF57959">
    <property type="entry name" value="Leucine zipper domain"/>
    <property type="match status" value="1"/>
</dbReference>
<dbReference type="SMART" id="SM00338">
    <property type="entry name" value="BRLZ"/>
    <property type="match status" value="1"/>
</dbReference>
<evidence type="ECO:0000313" key="9">
    <source>
        <dbReference type="EMBL" id="RWS16564.1"/>
    </source>
</evidence>
<reference evidence="10" key="2">
    <citation type="submission" date="2018-11" db="EMBL/GenBank/DDBJ databases">
        <title>Trombidioid mite genomics.</title>
        <authorList>
            <person name="Dong X."/>
        </authorList>
    </citation>
    <scope>NUCLEOTIDE SEQUENCE</scope>
    <source>
        <strain evidence="10">UoL-WK</strain>
    </source>
</reference>
<dbReference type="InterPro" id="IPR000837">
    <property type="entry name" value="AP-1"/>
</dbReference>
<dbReference type="OrthoDB" id="6514964at2759"/>
<reference evidence="10 11" key="1">
    <citation type="journal article" date="2018" name="Gigascience">
        <title>Genomes of trombidid mites reveal novel predicted allergens and laterally-transferred genes associated with secondary metabolism.</title>
        <authorList>
            <person name="Dong X."/>
            <person name="Chaisiri K."/>
            <person name="Xia D."/>
            <person name="Armstrong S.D."/>
            <person name="Fang Y."/>
            <person name="Donnelly M.J."/>
            <person name="Kadowaki T."/>
            <person name="McGarry J.W."/>
            <person name="Darby A.C."/>
            <person name="Makepeace B.L."/>
        </authorList>
    </citation>
    <scope>NUCLEOTIDE SEQUENCE [LARGE SCALE GENOMIC DNA]</scope>
    <source>
        <strain evidence="10">UoL-WK</strain>
    </source>
</reference>
<dbReference type="Pfam" id="PF03131">
    <property type="entry name" value="bZIP_Maf"/>
    <property type="match status" value="1"/>
</dbReference>
<accession>A0A3S3SKW8</accession>
<evidence type="ECO:0000256" key="3">
    <source>
        <dbReference type="ARBA" id="ARBA00023125"/>
    </source>
</evidence>
<feature type="compositionally biased region" description="Basic and acidic residues" evidence="7">
    <location>
        <begin position="164"/>
        <end position="177"/>
    </location>
</feature>
<comment type="subunit">
    <text evidence="5">Homodimer. Heterodimer with Jra. The kay-Jra heterodimer binds more stably to the AP-1 site than either of the two proteins alone.</text>
</comment>
<feature type="domain" description="BZIP" evidence="8">
    <location>
        <begin position="174"/>
        <end position="237"/>
    </location>
</feature>
<dbReference type="PANTHER" id="PTHR23351:SF56">
    <property type="entry name" value="KAYAK"/>
    <property type="match status" value="1"/>
</dbReference>
<keyword evidence="3" id="KW-0238">DNA-binding</keyword>
<feature type="compositionally biased region" description="Polar residues" evidence="7">
    <location>
        <begin position="142"/>
        <end position="159"/>
    </location>
</feature>
<sequence length="254" mass="28517">MFSPTLESTANNVLFSLSTSEQSLFSFCVSSHTQTTSTLTPTTLKNIEESLYEYSGGIPSAPVEHQHQAGFVPPLVNISNHCTRSSFASDAITAERRPLLSGNDDSMIDTDDSISQNYWYENSAGDKNSDDHSSSHQSNASTALLNGSGNASKSRTGTSGRRPKKDEKLTPEEEERRKVRRERNKQAAARCRKRRLDHTNNLIKETQGLEEKRNALQNEYQILKNQKDELQFILDSHKSECKLLNENCKIYSNL</sequence>
<evidence type="ECO:0000259" key="8">
    <source>
        <dbReference type="PROSITE" id="PS50217"/>
    </source>
</evidence>
<gene>
    <name evidence="10" type="ORF">B4U79_08294</name>
    <name evidence="9" type="ORF">B4U79_09636</name>
</gene>
<dbReference type="GO" id="GO:0000978">
    <property type="term" value="F:RNA polymerase II cis-regulatory region sequence-specific DNA binding"/>
    <property type="evidence" value="ECO:0007669"/>
    <property type="project" value="TreeGrafter"/>
</dbReference>
<dbReference type="Proteomes" id="UP000285301">
    <property type="component" value="Unassembled WGS sequence"/>
</dbReference>
<keyword evidence="11" id="KW-1185">Reference proteome</keyword>
<keyword evidence="6" id="KW-0175">Coiled coil</keyword>
<dbReference type="GO" id="GO:0005634">
    <property type="term" value="C:nucleus"/>
    <property type="evidence" value="ECO:0007669"/>
    <property type="project" value="TreeGrafter"/>
</dbReference>
<dbReference type="Gene3D" id="1.20.5.170">
    <property type="match status" value="1"/>
</dbReference>
<dbReference type="InterPro" id="IPR004827">
    <property type="entry name" value="bZIP"/>
</dbReference>
<dbReference type="EMBL" id="NCKU01000209">
    <property type="protein sequence ID" value="RWS16564.1"/>
    <property type="molecule type" value="Genomic_DNA"/>
</dbReference>
<comment type="caution">
    <text evidence="10">The sequence shown here is derived from an EMBL/GenBank/DDBJ whole genome shotgun (WGS) entry which is preliminary data.</text>
</comment>
<organism evidence="10 11">
    <name type="scientific">Dinothrombium tinctorium</name>
    <dbReference type="NCBI Taxonomy" id="1965070"/>
    <lineage>
        <taxon>Eukaryota</taxon>
        <taxon>Metazoa</taxon>
        <taxon>Ecdysozoa</taxon>
        <taxon>Arthropoda</taxon>
        <taxon>Chelicerata</taxon>
        <taxon>Arachnida</taxon>
        <taxon>Acari</taxon>
        <taxon>Acariformes</taxon>
        <taxon>Trombidiformes</taxon>
        <taxon>Prostigmata</taxon>
        <taxon>Anystina</taxon>
        <taxon>Parasitengona</taxon>
        <taxon>Trombidioidea</taxon>
        <taxon>Trombidiidae</taxon>
        <taxon>Dinothrombium</taxon>
    </lineage>
</organism>
<dbReference type="FunFam" id="1.20.5.170:FF:000006">
    <property type="entry name" value="fos-related antigen 2 isoform X1"/>
    <property type="match status" value="1"/>
</dbReference>
<protein>
    <submittedName>
        <fullName evidence="10">Transcription factor kayak: isoforms D/sro-like protein</fullName>
    </submittedName>
</protein>
<keyword evidence="2" id="KW-0805">Transcription regulation</keyword>
<feature type="region of interest" description="Disordered" evidence="7">
    <location>
        <begin position="120"/>
        <end position="195"/>
    </location>
</feature>
<dbReference type="EMBL" id="NCKU01000205">
    <property type="protein sequence ID" value="RWS16600.1"/>
    <property type="molecule type" value="Genomic_DNA"/>
</dbReference>
<evidence type="ECO:0000256" key="7">
    <source>
        <dbReference type="SAM" id="MobiDB-lite"/>
    </source>
</evidence>
<evidence type="ECO:0000256" key="5">
    <source>
        <dbReference type="ARBA" id="ARBA00044005"/>
    </source>
</evidence>
<dbReference type="PROSITE" id="PS00036">
    <property type="entry name" value="BZIP_BASIC"/>
    <property type="match status" value="1"/>
</dbReference>
<evidence type="ECO:0000256" key="1">
    <source>
        <dbReference type="ARBA" id="ARBA00007619"/>
    </source>
</evidence>
<proteinExistence type="inferred from homology"/>
<keyword evidence="4" id="KW-0804">Transcription</keyword>
<dbReference type="AlphaFoldDB" id="A0A3S3SKW8"/>
<feature type="coiled-coil region" evidence="6">
    <location>
        <begin position="199"/>
        <end position="240"/>
    </location>
</feature>
<dbReference type="InterPro" id="IPR046347">
    <property type="entry name" value="bZIP_sf"/>
</dbReference>
<evidence type="ECO:0000313" key="11">
    <source>
        <dbReference type="Proteomes" id="UP000285301"/>
    </source>
</evidence>